<name>A0A815ZBJ9_ADIRI</name>
<dbReference type="Proteomes" id="UP000663828">
    <property type="component" value="Unassembled WGS sequence"/>
</dbReference>
<dbReference type="SUPFAM" id="SSF56399">
    <property type="entry name" value="ADP-ribosylation"/>
    <property type="match status" value="1"/>
</dbReference>
<evidence type="ECO:0000313" key="4">
    <source>
        <dbReference type="Proteomes" id="UP000663828"/>
    </source>
</evidence>
<dbReference type="SMART" id="SM00248">
    <property type="entry name" value="ANK"/>
    <property type="match status" value="2"/>
</dbReference>
<dbReference type="PROSITE" id="PS50297">
    <property type="entry name" value="ANK_REP_REGION"/>
    <property type="match status" value="1"/>
</dbReference>
<dbReference type="PROSITE" id="PS50088">
    <property type="entry name" value="ANK_REPEAT"/>
    <property type="match status" value="1"/>
</dbReference>
<dbReference type="AlphaFoldDB" id="A0A815ZBJ9"/>
<gene>
    <name evidence="2" type="ORF">EDS130_LOCUS43884</name>
    <name evidence="3" type="ORF">XAT740_LOCUS45468</name>
</gene>
<keyword evidence="4" id="KW-1185">Reference proteome</keyword>
<dbReference type="Gene3D" id="3.90.176.10">
    <property type="entry name" value="Toxin ADP-ribosyltransferase, Chain A, domain 1"/>
    <property type="match status" value="1"/>
</dbReference>
<dbReference type="Pfam" id="PF12796">
    <property type="entry name" value="Ank_2"/>
    <property type="match status" value="1"/>
</dbReference>
<accession>A0A815ZBJ9</accession>
<dbReference type="InterPro" id="IPR002110">
    <property type="entry name" value="Ankyrin_rpt"/>
</dbReference>
<feature type="repeat" description="ANK" evidence="1">
    <location>
        <begin position="196"/>
        <end position="228"/>
    </location>
</feature>
<evidence type="ECO:0000313" key="2">
    <source>
        <dbReference type="EMBL" id="CAF1521179.1"/>
    </source>
</evidence>
<dbReference type="SUPFAM" id="SSF48403">
    <property type="entry name" value="Ankyrin repeat"/>
    <property type="match status" value="1"/>
</dbReference>
<proteinExistence type="predicted"/>
<organism evidence="3 4">
    <name type="scientific">Adineta ricciae</name>
    <name type="common">Rotifer</name>
    <dbReference type="NCBI Taxonomy" id="249248"/>
    <lineage>
        <taxon>Eukaryota</taxon>
        <taxon>Metazoa</taxon>
        <taxon>Spiralia</taxon>
        <taxon>Gnathifera</taxon>
        <taxon>Rotifera</taxon>
        <taxon>Eurotatoria</taxon>
        <taxon>Bdelloidea</taxon>
        <taxon>Adinetida</taxon>
        <taxon>Adinetidae</taxon>
        <taxon>Adineta</taxon>
    </lineage>
</organism>
<dbReference type="Gene3D" id="1.25.40.20">
    <property type="entry name" value="Ankyrin repeat-containing domain"/>
    <property type="match status" value="1"/>
</dbReference>
<dbReference type="InterPro" id="IPR036770">
    <property type="entry name" value="Ankyrin_rpt-contain_sf"/>
</dbReference>
<reference evidence="3" key="1">
    <citation type="submission" date="2021-02" db="EMBL/GenBank/DDBJ databases">
        <authorList>
            <person name="Nowell W R."/>
        </authorList>
    </citation>
    <scope>NUCLEOTIDE SEQUENCE</scope>
</reference>
<keyword evidence="1" id="KW-0040">ANK repeat</keyword>
<dbReference type="OrthoDB" id="10251692at2759"/>
<sequence length="572" mass="65332">MTTENALKNVTESDIEQTQNTIVVWLDKNIDHSNPCFTNTITQFQRILSNVYAFTDNDQCIEFILNITDYKVCMITSKLLGQIIMPCIHDIFQIDSFLIFPGNENQSKQWVNKWSKIKVVSTDVSSICQALKQLARQSEQSDIHREIKSLTCTSSDPKQESELSYFYNACRSGDLSLVELFLEEMSIEEINYIEVNGETALHAAASNSHDDIVKLLLKNYAFRSIKDSYDRTPYDVAKKSSTKQLFVRESGADRFGGHPAELTWMRVDPKAAEWAAFERHRLSDRRHFVQKIDTILDKYLSQELYDTGGIDLIKYFCWKSREEQDPIYLLKAYTAQTPFVNVLNEGLATKPSSGDSRSGRRAYISAMSHPDFERLIFTGITYRGMRLTEENLAQYSVGNRIMNYSFLSTSKLRAVAETFACVGEHADGKLSALCTYIIKNRSTALAIEEVSEYQFEEEVLILPYSAFEVTLVHKTSMNKDMMNIVMTFEECDLVEPYFSGCAYIAPDVYELWYQNNRNECHDQSSKSTKYLRIEFGSDTEGSGMGVYINYANNFQGNGSKDDTSERIPDAPT</sequence>
<dbReference type="Proteomes" id="UP000663852">
    <property type="component" value="Unassembled WGS sequence"/>
</dbReference>
<dbReference type="EMBL" id="CAJNOR010005943">
    <property type="protein sequence ID" value="CAF1580641.1"/>
    <property type="molecule type" value="Genomic_DNA"/>
</dbReference>
<dbReference type="EMBL" id="CAJNOJ010000773">
    <property type="protein sequence ID" value="CAF1521179.1"/>
    <property type="molecule type" value="Genomic_DNA"/>
</dbReference>
<evidence type="ECO:0008006" key="5">
    <source>
        <dbReference type="Google" id="ProtNLM"/>
    </source>
</evidence>
<evidence type="ECO:0000256" key="1">
    <source>
        <dbReference type="PROSITE-ProRule" id="PRU00023"/>
    </source>
</evidence>
<dbReference type="PROSITE" id="PS51996">
    <property type="entry name" value="TR_MART"/>
    <property type="match status" value="1"/>
</dbReference>
<protein>
    <recommendedName>
        <fullName evidence="5">NAD(+)--protein-arginine ADP-ribosyltransferase</fullName>
    </recommendedName>
</protein>
<evidence type="ECO:0000313" key="3">
    <source>
        <dbReference type="EMBL" id="CAF1580641.1"/>
    </source>
</evidence>
<comment type="caution">
    <text evidence="3">The sequence shown here is derived from an EMBL/GenBank/DDBJ whole genome shotgun (WGS) entry which is preliminary data.</text>
</comment>